<name>A0A6J6UTI4_9ZZZZ</name>
<proteinExistence type="predicted"/>
<protein>
    <submittedName>
        <fullName evidence="1">Unannotated protein</fullName>
    </submittedName>
</protein>
<dbReference type="AlphaFoldDB" id="A0A6J6UTI4"/>
<dbReference type="EMBL" id="CAEZYZ010000287">
    <property type="protein sequence ID" value="CAB4763062.1"/>
    <property type="molecule type" value="Genomic_DNA"/>
</dbReference>
<organism evidence="1">
    <name type="scientific">freshwater metagenome</name>
    <dbReference type="NCBI Taxonomy" id="449393"/>
    <lineage>
        <taxon>unclassified sequences</taxon>
        <taxon>metagenomes</taxon>
        <taxon>ecological metagenomes</taxon>
    </lineage>
</organism>
<gene>
    <name evidence="1" type="ORF">UFOPK2810_01478</name>
</gene>
<sequence>MTQPAAAGLRPTQVWIETFGKKNLSAQQLVQIAKSLAPVG</sequence>
<reference evidence="1" key="1">
    <citation type="submission" date="2020-05" db="EMBL/GenBank/DDBJ databases">
        <authorList>
            <person name="Chiriac C."/>
            <person name="Salcher M."/>
            <person name="Ghai R."/>
            <person name="Kavagutti S V."/>
        </authorList>
    </citation>
    <scope>NUCLEOTIDE SEQUENCE</scope>
</reference>
<evidence type="ECO:0000313" key="1">
    <source>
        <dbReference type="EMBL" id="CAB4763062.1"/>
    </source>
</evidence>
<accession>A0A6J6UTI4</accession>